<dbReference type="PANTHER" id="PTHR32179:SF3">
    <property type="entry name" value="NICOTINATE-NUCLEOTIDE PYROPHOSPHORYLASE [CARBOXYLATING]"/>
    <property type="match status" value="1"/>
</dbReference>
<dbReference type="eggNOG" id="KOG3008">
    <property type="taxonomic scope" value="Eukaryota"/>
</dbReference>
<evidence type="ECO:0000256" key="6">
    <source>
        <dbReference type="ARBA" id="ARBA00022679"/>
    </source>
</evidence>
<keyword evidence="5" id="KW-0328">Glycosyltransferase</keyword>
<evidence type="ECO:0000256" key="1">
    <source>
        <dbReference type="ARBA" id="ARBA00004893"/>
    </source>
</evidence>
<evidence type="ECO:0000256" key="5">
    <source>
        <dbReference type="ARBA" id="ARBA00022676"/>
    </source>
</evidence>
<organism evidence="8 9">
    <name type="scientific">Erythranthe guttata</name>
    <name type="common">Yellow monkey flower</name>
    <name type="synonym">Mimulus guttatus</name>
    <dbReference type="NCBI Taxonomy" id="4155"/>
    <lineage>
        <taxon>Eukaryota</taxon>
        <taxon>Viridiplantae</taxon>
        <taxon>Streptophyta</taxon>
        <taxon>Embryophyta</taxon>
        <taxon>Tracheophyta</taxon>
        <taxon>Spermatophyta</taxon>
        <taxon>Magnoliopsida</taxon>
        <taxon>eudicotyledons</taxon>
        <taxon>Gunneridae</taxon>
        <taxon>Pentapetalae</taxon>
        <taxon>asterids</taxon>
        <taxon>lamiids</taxon>
        <taxon>Lamiales</taxon>
        <taxon>Phrymaceae</taxon>
        <taxon>Erythranthe</taxon>
    </lineage>
</organism>
<evidence type="ECO:0000313" key="8">
    <source>
        <dbReference type="EMBL" id="EYU24102.1"/>
    </source>
</evidence>
<evidence type="ECO:0000259" key="7">
    <source>
        <dbReference type="Pfam" id="PF02749"/>
    </source>
</evidence>
<dbReference type="GO" id="GO:0019363">
    <property type="term" value="P:pyridine nucleotide biosynthetic process"/>
    <property type="evidence" value="ECO:0007669"/>
    <property type="project" value="UniProtKB-KW"/>
</dbReference>
<dbReference type="SUPFAM" id="SSF54675">
    <property type="entry name" value="Nicotinate/Quinolinate PRTase N-terminal domain-like"/>
    <property type="match status" value="1"/>
</dbReference>
<evidence type="ECO:0000256" key="2">
    <source>
        <dbReference type="ARBA" id="ARBA00009400"/>
    </source>
</evidence>
<dbReference type="AlphaFoldDB" id="A0A022Q609"/>
<evidence type="ECO:0000313" key="9">
    <source>
        <dbReference type="Proteomes" id="UP000030748"/>
    </source>
</evidence>
<protein>
    <recommendedName>
        <fullName evidence="3">nicotinate-nucleotide diphosphorylase (carboxylating)</fullName>
        <ecNumber evidence="3">2.4.2.19</ecNumber>
    </recommendedName>
</protein>
<dbReference type="PANTHER" id="PTHR32179">
    <property type="entry name" value="NICOTINATE-NUCLEOTIDE PYROPHOSPHORYLASE [CARBOXYLATING]"/>
    <property type="match status" value="1"/>
</dbReference>
<dbReference type="FunFam" id="3.90.1170.20:FF:000001">
    <property type="entry name" value="Nicotinate-nucleotide diphosphorylase (Carboxylating)"/>
    <property type="match status" value="1"/>
</dbReference>
<keyword evidence="4" id="KW-0662">Pyridine nucleotide biosynthesis</keyword>
<dbReference type="STRING" id="4155.A0A022Q609"/>
<dbReference type="InterPro" id="IPR022412">
    <property type="entry name" value="Quinolinate_PRibosylTrfase_N"/>
</dbReference>
<reference evidence="8 9" key="1">
    <citation type="journal article" date="2013" name="Proc. Natl. Acad. Sci. U.S.A.">
        <title>Fine-scale variation in meiotic recombination in Mimulus inferred from population shotgun sequencing.</title>
        <authorList>
            <person name="Hellsten U."/>
            <person name="Wright K.M."/>
            <person name="Jenkins J."/>
            <person name="Shu S."/>
            <person name="Yuan Y."/>
            <person name="Wessler S.R."/>
            <person name="Schmutz J."/>
            <person name="Willis J.H."/>
            <person name="Rokhsar D.S."/>
        </authorList>
    </citation>
    <scope>NUCLEOTIDE SEQUENCE [LARGE SCALE GENOMIC DNA]</scope>
    <source>
        <strain evidence="9">cv. DUN x IM62</strain>
    </source>
</reference>
<dbReference type="EMBL" id="KI632144">
    <property type="protein sequence ID" value="EYU24102.1"/>
    <property type="molecule type" value="Genomic_DNA"/>
</dbReference>
<dbReference type="Pfam" id="PF02749">
    <property type="entry name" value="QRPTase_N"/>
    <property type="match status" value="1"/>
</dbReference>
<dbReference type="InterPro" id="IPR037128">
    <property type="entry name" value="Quinolinate_PRibosylTase_N_sf"/>
</dbReference>
<dbReference type="InterPro" id="IPR027277">
    <property type="entry name" value="NadC/ModD"/>
</dbReference>
<comment type="similarity">
    <text evidence="2">Belongs to the NadC/ModD family.</text>
</comment>
<feature type="non-terminal residue" evidence="8">
    <location>
        <position position="137"/>
    </location>
</feature>
<dbReference type="EC" id="2.4.2.19" evidence="3"/>
<evidence type="ECO:0000256" key="3">
    <source>
        <dbReference type="ARBA" id="ARBA00011944"/>
    </source>
</evidence>
<dbReference type="GO" id="GO:0004514">
    <property type="term" value="F:nicotinate-nucleotide diphosphorylase (carboxylating) activity"/>
    <property type="evidence" value="ECO:0007669"/>
    <property type="project" value="UniProtKB-EC"/>
</dbReference>
<sequence>MSATAASNVGIPAGSLVVKPPAHPTYDLNGVIQLALSEDAGDRGDVTCKATIPVEMEVEAYFLAKEDGIVAGIALAEMVFKEVDPSLKVEWYVKDGDSVHKGLQFGKVHGRAHNIVVAERVVLNFMQRMSGIATLTK</sequence>
<evidence type="ECO:0000256" key="4">
    <source>
        <dbReference type="ARBA" id="ARBA00022642"/>
    </source>
</evidence>
<name>A0A022Q609_ERYGU</name>
<dbReference type="Gene3D" id="3.90.1170.20">
    <property type="entry name" value="Quinolinate phosphoribosyl transferase, N-terminal domain"/>
    <property type="match status" value="1"/>
</dbReference>
<dbReference type="Proteomes" id="UP000030748">
    <property type="component" value="Unassembled WGS sequence"/>
</dbReference>
<comment type="pathway">
    <text evidence="1">Cofactor biosynthesis; NAD(+) biosynthesis; nicotinate D-ribonucleotide from quinolinate: step 1/1.</text>
</comment>
<keyword evidence="6" id="KW-0808">Transferase</keyword>
<accession>A0A022Q609</accession>
<gene>
    <name evidence="8" type="ORF">MIMGU_mgv1a0195121mg</name>
</gene>
<proteinExistence type="inferred from homology"/>
<keyword evidence="9" id="KW-1185">Reference proteome</keyword>
<feature type="domain" description="Quinolinate phosphoribosyl transferase N-terminal" evidence="7">
    <location>
        <begin position="45"/>
        <end position="130"/>
    </location>
</feature>